<dbReference type="Proteomes" id="UP000694892">
    <property type="component" value="Chromosome 5S"/>
</dbReference>
<proteinExistence type="predicted"/>
<gene>
    <name evidence="1" type="ORF">XELAEV_18029967mg</name>
</gene>
<sequence length="138" mass="15502">MATFSQGSFRTLCCTEIIPPLSHRFFEMEWVVGGGCITRTEHNWALCTRRVKITTFITNITIFTLTAGSFSTPLMAAVSLPIDHFYDVLPAGIKSTAEIWYHWHLLQCTDTHSFHLSLHIQGDLMLKTTLFTPAGNAP</sequence>
<accession>A0A974CSV0</accession>
<protein>
    <submittedName>
        <fullName evidence="1">Uncharacterized protein</fullName>
    </submittedName>
</protein>
<organism evidence="1 2">
    <name type="scientific">Xenopus laevis</name>
    <name type="common">African clawed frog</name>
    <dbReference type="NCBI Taxonomy" id="8355"/>
    <lineage>
        <taxon>Eukaryota</taxon>
        <taxon>Metazoa</taxon>
        <taxon>Chordata</taxon>
        <taxon>Craniata</taxon>
        <taxon>Vertebrata</taxon>
        <taxon>Euteleostomi</taxon>
        <taxon>Amphibia</taxon>
        <taxon>Batrachia</taxon>
        <taxon>Anura</taxon>
        <taxon>Pipoidea</taxon>
        <taxon>Pipidae</taxon>
        <taxon>Xenopodinae</taxon>
        <taxon>Xenopus</taxon>
        <taxon>Xenopus</taxon>
    </lineage>
</organism>
<name>A0A974CSV0_XENLA</name>
<dbReference type="AlphaFoldDB" id="A0A974CSV0"/>
<evidence type="ECO:0000313" key="1">
    <source>
        <dbReference type="EMBL" id="OCT78877.1"/>
    </source>
</evidence>
<evidence type="ECO:0000313" key="2">
    <source>
        <dbReference type="Proteomes" id="UP000694892"/>
    </source>
</evidence>
<dbReference type="EMBL" id="CM004475">
    <property type="protein sequence ID" value="OCT78877.1"/>
    <property type="molecule type" value="Genomic_DNA"/>
</dbReference>
<reference evidence="2" key="1">
    <citation type="journal article" date="2016" name="Nature">
        <title>Genome evolution in the allotetraploid frog Xenopus laevis.</title>
        <authorList>
            <person name="Session A.M."/>
            <person name="Uno Y."/>
            <person name="Kwon T."/>
            <person name="Chapman J.A."/>
            <person name="Toyoda A."/>
            <person name="Takahashi S."/>
            <person name="Fukui A."/>
            <person name="Hikosaka A."/>
            <person name="Suzuki A."/>
            <person name="Kondo M."/>
            <person name="van Heeringen S.J."/>
            <person name="Quigley I."/>
            <person name="Heinz S."/>
            <person name="Ogino H."/>
            <person name="Ochi H."/>
            <person name="Hellsten U."/>
            <person name="Lyons J.B."/>
            <person name="Simakov O."/>
            <person name="Putnam N."/>
            <person name="Stites J."/>
            <person name="Kuroki Y."/>
            <person name="Tanaka T."/>
            <person name="Michiue T."/>
            <person name="Watanabe M."/>
            <person name="Bogdanovic O."/>
            <person name="Lister R."/>
            <person name="Georgiou G."/>
            <person name="Paranjpe S.S."/>
            <person name="van Kruijsbergen I."/>
            <person name="Shu S."/>
            <person name="Carlson J."/>
            <person name="Kinoshita T."/>
            <person name="Ohta Y."/>
            <person name="Mawaribuchi S."/>
            <person name="Jenkins J."/>
            <person name="Grimwood J."/>
            <person name="Schmutz J."/>
            <person name="Mitros T."/>
            <person name="Mozaffari S.V."/>
            <person name="Suzuki Y."/>
            <person name="Haramoto Y."/>
            <person name="Yamamoto T.S."/>
            <person name="Takagi C."/>
            <person name="Heald R."/>
            <person name="Miller K."/>
            <person name="Haudenschild C."/>
            <person name="Kitzman J."/>
            <person name="Nakayama T."/>
            <person name="Izutsu Y."/>
            <person name="Robert J."/>
            <person name="Fortriede J."/>
            <person name="Burns K."/>
            <person name="Lotay V."/>
            <person name="Karimi K."/>
            <person name="Yasuoka Y."/>
            <person name="Dichmann D.S."/>
            <person name="Flajnik M.F."/>
            <person name="Houston D.W."/>
            <person name="Shendure J."/>
            <person name="DuPasquier L."/>
            <person name="Vize P.D."/>
            <person name="Zorn A.M."/>
            <person name="Ito M."/>
            <person name="Marcotte E.M."/>
            <person name="Wallingford J.B."/>
            <person name="Ito Y."/>
            <person name="Asashima M."/>
            <person name="Ueno N."/>
            <person name="Matsuda Y."/>
            <person name="Veenstra G.J."/>
            <person name="Fujiyama A."/>
            <person name="Harland R.M."/>
            <person name="Taira M."/>
            <person name="Rokhsar D.S."/>
        </authorList>
    </citation>
    <scope>NUCLEOTIDE SEQUENCE [LARGE SCALE GENOMIC DNA]</scope>
    <source>
        <strain evidence="2">J</strain>
    </source>
</reference>